<keyword evidence="1" id="KW-0472">Membrane</keyword>
<protein>
    <submittedName>
        <fullName evidence="2">Uncharacterized protein</fullName>
    </submittedName>
</protein>
<accession>A0ABD1E1M2</accession>
<dbReference type="EMBL" id="JBDJPC010000014">
    <property type="protein sequence ID" value="KAL1488574.1"/>
    <property type="molecule type" value="Genomic_DNA"/>
</dbReference>
<keyword evidence="3" id="KW-1185">Reference proteome</keyword>
<organism evidence="2 3">
    <name type="scientific">Hypothenemus hampei</name>
    <name type="common">Coffee berry borer</name>
    <dbReference type="NCBI Taxonomy" id="57062"/>
    <lineage>
        <taxon>Eukaryota</taxon>
        <taxon>Metazoa</taxon>
        <taxon>Ecdysozoa</taxon>
        <taxon>Arthropoda</taxon>
        <taxon>Hexapoda</taxon>
        <taxon>Insecta</taxon>
        <taxon>Pterygota</taxon>
        <taxon>Neoptera</taxon>
        <taxon>Endopterygota</taxon>
        <taxon>Coleoptera</taxon>
        <taxon>Polyphaga</taxon>
        <taxon>Cucujiformia</taxon>
        <taxon>Curculionidae</taxon>
        <taxon>Scolytinae</taxon>
        <taxon>Hypothenemus</taxon>
    </lineage>
</organism>
<evidence type="ECO:0000313" key="2">
    <source>
        <dbReference type="EMBL" id="KAL1488574.1"/>
    </source>
</evidence>
<gene>
    <name evidence="2" type="ORF">ABEB36_015037</name>
</gene>
<evidence type="ECO:0000313" key="3">
    <source>
        <dbReference type="Proteomes" id="UP001566132"/>
    </source>
</evidence>
<keyword evidence="1" id="KW-0812">Transmembrane</keyword>
<evidence type="ECO:0000256" key="1">
    <source>
        <dbReference type="SAM" id="Phobius"/>
    </source>
</evidence>
<dbReference type="Proteomes" id="UP001566132">
    <property type="component" value="Unassembled WGS sequence"/>
</dbReference>
<keyword evidence="1" id="KW-1133">Transmembrane helix</keyword>
<comment type="caution">
    <text evidence="2">The sequence shown here is derived from an EMBL/GenBank/DDBJ whole genome shotgun (WGS) entry which is preliminary data.</text>
</comment>
<name>A0ABD1E1M2_HYPHA</name>
<reference evidence="2 3" key="1">
    <citation type="submission" date="2024-05" db="EMBL/GenBank/DDBJ databases">
        <title>Genetic variation in Jamaican populations of the coffee berry borer (Hypothenemus hampei).</title>
        <authorList>
            <person name="Errbii M."/>
            <person name="Myrie A."/>
        </authorList>
    </citation>
    <scope>NUCLEOTIDE SEQUENCE [LARGE SCALE GENOMIC DNA]</scope>
    <source>
        <strain evidence="2">JA-Hopewell-2020-01-JO</strain>
        <tissue evidence="2">Whole body</tissue>
    </source>
</reference>
<feature type="transmembrane region" description="Helical" evidence="1">
    <location>
        <begin position="20"/>
        <end position="40"/>
    </location>
</feature>
<sequence>MYETGISTTTNKSPKVVERSQLTTIIGYCNAFLPPFLIFARKKMQLRLLDEASPGSELIINQYDVARLLSPAYLKTAVAMRADHGFERPSIWLVNKHAFGDEDFESAAVIVGKSNMNISTEITNPLQLTALPESIEEISSIHPVTFIQEPIS</sequence>
<dbReference type="AlphaFoldDB" id="A0ABD1E1M2"/>
<proteinExistence type="predicted"/>